<keyword evidence="4" id="KW-1185">Reference proteome</keyword>
<dbReference type="Pfam" id="PF15921">
    <property type="entry name" value="CCDC158"/>
    <property type="match status" value="1"/>
</dbReference>
<evidence type="ECO:0008006" key="5">
    <source>
        <dbReference type="Google" id="ProtNLM"/>
    </source>
</evidence>
<dbReference type="InterPro" id="IPR031809">
    <property type="entry name" value="CCDC158"/>
</dbReference>
<feature type="coiled-coil region" evidence="1">
    <location>
        <begin position="548"/>
        <end position="620"/>
    </location>
</feature>
<proteinExistence type="predicted"/>
<organism evidence="3 4">
    <name type="scientific">Poecilia formosa</name>
    <name type="common">Amazon molly</name>
    <name type="synonym">Limia formosa</name>
    <dbReference type="NCBI Taxonomy" id="48698"/>
    <lineage>
        <taxon>Eukaryota</taxon>
        <taxon>Metazoa</taxon>
        <taxon>Chordata</taxon>
        <taxon>Craniata</taxon>
        <taxon>Vertebrata</taxon>
        <taxon>Euteleostomi</taxon>
        <taxon>Actinopterygii</taxon>
        <taxon>Neopterygii</taxon>
        <taxon>Teleostei</taxon>
        <taxon>Neoteleostei</taxon>
        <taxon>Acanthomorphata</taxon>
        <taxon>Ovalentaria</taxon>
        <taxon>Atherinomorphae</taxon>
        <taxon>Cyprinodontiformes</taxon>
        <taxon>Poeciliidae</taxon>
        <taxon>Poeciliinae</taxon>
        <taxon>Poecilia</taxon>
    </lineage>
</organism>
<dbReference type="Ensembl" id="ENSPFOT00000024278.1">
    <property type="protein sequence ID" value="ENSPFOP00000023548.1"/>
    <property type="gene ID" value="ENSPFOG00000023814.1"/>
</dbReference>
<reference evidence="3" key="3">
    <citation type="submission" date="2025-09" db="UniProtKB">
        <authorList>
            <consortium name="Ensembl"/>
        </authorList>
    </citation>
    <scope>IDENTIFICATION</scope>
</reference>
<dbReference type="STRING" id="48698.ENSPFOP00000023548"/>
<dbReference type="Proteomes" id="UP000028760">
    <property type="component" value="Unassembled WGS sequence"/>
</dbReference>
<evidence type="ECO:0000256" key="1">
    <source>
        <dbReference type="SAM" id="Coils"/>
    </source>
</evidence>
<evidence type="ECO:0000313" key="3">
    <source>
        <dbReference type="Ensembl" id="ENSPFOP00000023548.1"/>
    </source>
</evidence>
<dbReference type="PANTHER" id="PTHR47615:SF1">
    <property type="entry name" value="COILED-COIL DOMAIN-CONTAINING PROTEIN 158"/>
    <property type="match status" value="1"/>
</dbReference>
<reference evidence="3" key="2">
    <citation type="submission" date="2025-08" db="UniProtKB">
        <authorList>
            <consortium name="Ensembl"/>
        </authorList>
    </citation>
    <scope>IDENTIFICATION</scope>
</reference>
<dbReference type="AlphaFoldDB" id="A0A096LWK7"/>
<keyword evidence="1" id="KW-0175">Coiled coil</keyword>
<sequence>MSNSKPPGPQKPHVGTDSYFLTFGDSPVANDAADRVTQSASLSLRFNRTLDELSEELNRQTMEIQDIREEIQNAPSGALRRFGSPYRNRSPERSCHKIKIKKYDSAEESAGFSAHIETLTQAIVDCMDTLKQDEVQRDRGSSEMDALENAAEQLSHLQLNKIKAHTEEEETFSPQRAIMHLKSKLHEAQMENDALTDLRLKDSRKQVSQMAKMLHLLEELQKVKMSKVWKLPETEEEAFALQREVESLAKCVRRVYHILYEKQFGDNSAGNKTVKHQEPQSGYENVHKETDKQHWTYFRVSIKTQSKDQQRNSEYEGLNNQESCETVSAFHCPRMENLIASLDQEVAMFTDKSKHRLCNKLRLLKNLAESQTSVQLCQISELELTVSSYRDKVKNQIMMLLFKVSYLEKKMLETETELFATHKERDQSLQQVKELQSQLQLLKTWPLFSCIGCLLLLLLCEWHQNKSESTNEYYFLLLGCLEEFHLKMLESVIVIRQRIYSNVNGNSFTQSVCEKQQLEFREDMKTLRGHLESTRKQLFRAGEEKSCLQMLTEQRSQEVRKLQELLQEKDKECHLLFLICHSVQVYSQHLAELAQQKSEVVRLDRERRELQNSLTDQNQHLHQETLDKQQAVKQMELQRLQLFNLNSRLKILNNFLLKLYHLWFKLHLYLLIFVNRIKERVNLHYYGTINILPENNLKSFILQLVLYLTQLLLERSAIARSLDVSRVFVGAISEQLENLQRLHSCKNEEHEGVVLQLQSQLGSAHDELHKIRRSLRTLKAADGHGLQVALDMQKEITAKREKIDAMQSRIQHLEEKVEKLQQEKRRLNLEAHHQLQDLTFAREEKRQLGSELKALRSKDHQLRERIVELEGILHKMFLKMCESLANCQDFLQLREQEHFRLKLQHALNLKELQVGSLCTCSAPSDLNCRTRSVQSAPPSPRLSFNTQIK</sequence>
<evidence type="ECO:0000256" key="2">
    <source>
        <dbReference type="SAM" id="MobiDB-lite"/>
    </source>
</evidence>
<accession>A0A096LWK7</accession>
<feature type="coiled-coil region" evidence="1">
    <location>
        <begin position="789"/>
        <end position="858"/>
    </location>
</feature>
<reference evidence="4" key="1">
    <citation type="submission" date="2013-10" db="EMBL/GenBank/DDBJ databases">
        <authorList>
            <person name="Schartl M."/>
            <person name="Warren W."/>
        </authorList>
    </citation>
    <scope>NUCLEOTIDE SEQUENCE [LARGE SCALE GENOMIC DNA]</scope>
    <source>
        <strain evidence="4">female</strain>
    </source>
</reference>
<dbReference type="GeneTree" id="ENSGT00390000013339"/>
<evidence type="ECO:0000313" key="4">
    <source>
        <dbReference type="Proteomes" id="UP000028760"/>
    </source>
</evidence>
<dbReference type="eggNOG" id="ENOG502QX0B">
    <property type="taxonomic scope" value="Eukaryota"/>
</dbReference>
<dbReference type="EMBL" id="AYCK01007157">
    <property type="status" value="NOT_ANNOTATED_CDS"/>
    <property type="molecule type" value="Genomic_DNA"/>
</dbReference>
<name>A0A096LWK7_POEFO</name>
<feature type="region of interest" description="Disordered" evidence="2">
    <location>
        <begin position="930"/>
        <end position="949"/>
    </location>
</feature>
<dbReference type="PANTHER" id="PTHR47615">
    <property type="entry name" value="COILED-COIL DOMAIN-CONTAINING PROTEIN 158"/>
    <property type="match status" value="1"/>
</dbReference>
<protein>
    <recommendedName>
        <fullName evidence="5">Coiled-coil domain containing 158</fullName>
    </recommendedName>
</protein>